<dbReference type="InterPro" id="IPR000150">
    <property type="entry name" value="Cof"/>
</dbReference>
<dbReference type="InterPro" id="IPR023214">
    <property type="entry name" value="HAD_sf"/>
</dbReference>
<dbReference type="NCBIfam" id="TIGR00099">
    <property type="entry name" value="Cof-subfamily"/>
    <property type="match status" value="1"/>
</dbReference>
<dbReference type="NCBIfam" id="TIGR01484">
    <property type="entry name" value="HAD-SF-IIB"/>
    <property type="match status" value="1"/>
</dbReference>
<reference evidence="1 2" key="1">
    <citation type="submission" date="2018-10" db="EMBL/GenBank/DDBJ databases">
        <title>Draft genome sequence of Bacillus salarius IM0101, isolated from a hypersaline soil in Inner Mongolia, China.</title>
        <authorList>
            <person name="Yamprayoonswat W."/>
            <person name="Boonvisut S."/>
            <person name="Jumpathong W."/>
            <person name="Sittihan S."/>
            <person name="Ruangsuj P."/>
            <person name="Wanthongcharoen S."/>
            <person name="Thongpramul N."/>
            <person name="Pimmason S."/>
            <person name="Yu B."/>
            <person name="Yasawong M."/>
        </authorList>
    </citation>
    <scope>NUCLEOTIDE SEQUENCE [LARGE SCALE GENOMIC DNA]</scope>
    <source>
        <strain evidence="1 2">IM0101</strain>
    </source>
</reference>
<evidence type="ECO:0000313" key="2">
    <source>
        <dbReference type="Proteomes" id="UP000275076"/>
    </source>
</evidence>
<dbReference type="RefSeq" id="WP_125559093.1">
    <property type="nucleotide sequence ID" value="NZ_RBVX01000027.1"/>
</dbReference>
<dbReference type="GO" id="GO:0000287">
    <property type="term" value="F:magnesium ion binding"/>
    <property type="evidence" value="ECO:0007669"/>
    <property type="project" value="TreeGrafter"/>
</dbReference>
<dbReference type="PANTHER" id="PTHR10000">
    <property type="entry name" value="PHOSPHOSERINE PHOSPHATASE"/>
    <property type="match status" value="1"/>
</dbReference>
<organism evidence="1 2">
    <name type="scientific">Salibacterium salarium</name>
    <dbReference type="NCBI Taxonomy" id="284579"/>
    <lineage>
        <taxon>Bacteria</taxon>
        <taxon>Bacillati</taxon>
        <taxon>Bacillota</taxon>
        <taxon>Bacilli</taxon>
        <taxon>Bacillales</taxon>
        <taxon>Bacillaceae</taxon>
    </lineage>
</organism>
<dbReference type="PANTHER" id="PTHR10000:SF23">
    <property type="entry name" value="5-AMINO-6-(5-PHOSPHO-D-RIBITYLAMINO)URACIL PHOSPHATASE YITU"/>
    <property type="match status" value="1"/>
</dbReference>
<dbReference type="GO" id="GO:0016791">
    <property type="term" value="F:phosphatase activity"/>
    <property type="evidence" value="ECO:0007669"/>
    <property type="project" value="TreeGrafter"/>
</dbReference>
<protein>
    <submittedName>
        <fullName evidence="1">HAD family phosphatase</fullName>
    </submittedName>
</protein>
<sequence length="278" mass="30903">MQKHLIVLDLDGTLLKDDKTISTRTYKTLREARKAGHMIAIATGRPYRASKMYYQQLGLDTPIVNFNGAYVHHPGDTSFRTYHSPLDLKTAQTIIDTCQAFQVNNMMAEVVDDVFLHDYDETFLDMFALSTEPAASGNLKNVLRHGPTSLLVYPKSETAHQLQKLISGEHAQGIEQRSWGAPHHMLEIIKTGNNKAVGLEKVAEYCNVSMQDIIAFGDEDNDLEMLSQAGTGVAMGNAAPEAKQAAQDVTFSNEDEGIAVYLEEKLHLRSMATFQKDK</sequence>
<dbReference type="SUPFAM" id="SSF56784">
    <property type="entry name" value="HAD-like"/>
    <property type="match status" value="1"/>
</dbReference>
<dbReference type="SFLD" id="SFLDS00003">
    <property type="entry name" value="Haloacid_Dehalogenase"/>
    <property type="match status" value="1"/>
</dbReference>
<dbReference type="OrthoDB" id="9781413at2"/>
<name>A0A3R9WQ34_9BACI</name>
<proteinExistence type="predicted"/>
<dbReference type="InterPro" id="IPR006379">
    <property type="entry name" value="HAD-SF_hydro_IIB"/>
</dbReference>
<dbReference type="GO" id="GO:0005829">
    <property type="term" value="C:cytosol"/>
    <property type="evidence" value="ECO:0007669"/>
    <property type="project" value="TreeGrafter"/>
</dbReference>
<comment type="caution">
    <text evidence="1">The sequence shown here is derived from an EMBL/GenBank/DDBJ whole genome shotgun (WGS) entry which is preliminary data.</text>
</comment>
<gene>
    <name evidence="1" type="ORF">D7Z54_22085</name>
</gene>
<dbReference type="InterPro" id="IPR036412">
    <property type="entry name" value="HAD-like_sf"/>
</dbReference>
<keyword evidence="2" id="KW-1185">Reference proteome</keyword>
<dbReference type="SFLD" id="SFLDG01140">
    <property type="entry name" value="C2.B:_Phosphomannomutase_and_P"/>
    <property type="match status" value="1"/>
</dbReference>
<accession>A0A3R9WQ34</accession>
<dbReference type="Gene3D" id="3.30.1240.10">
    <property type="match status" value="1"/>
</dbReference>
<dbReference type="Pfam" id="PF08282">
    <property type="entry name" value="Hydrolase_3"/>
    <property type="match status" value="1"/>
</dbReference>
<dbReference type="CDD" id="cd07516">
    <property type="entry name" value="HAD_Pase"/>
    <property type="match status" value="1"/>
</dbReference>
<evidence type="ECO:0000313" key="1">
    <source>
        <dbReference type="EMBL" id="RSL31200.1"/>
    </source>
</evidence>
<dbReference type="EMBL" id="RBVX01000027">
    <property type="protein sequence ID" value="RSL31200.1"/>
    <property type="molecule type" value="Genomic_DNA"/>
</dbReference>
<dbReference type="AlphaFoldDB" id="A0A3R9WQ34"/>
<dbReference type="Gene3D" id="3.40.50.1000">
    <property type="entry name" value="HAD superfamily/HAD-like"/>
    <property type="match status" value="1"/>
</dbReference>
<dbReference type="Proteomes" id="UP000275076">
    <property type="component" value="Unassembled WGS sequence"/>
</dbReference>